<name>A0A645H4X2_9ZZZZ</name>
<accession>A0A645H4X2</accession>
<organism evidence="1">
    <name type="scientific">bioreactor metagenome</name>
    <dbReference type="NCBI Taxonomy" id="1076179"/>
    <lineage>
        <taxon>unclassified sequences</taxon>
        <taxon>metagenomes</taxon>
        <taxon>ecological metagenomes</taxon>
    </lineage>
</organism>
<comment type="caution">
    <text evidence="1">The sequence shown here is derived from an EMBL/GenBank/DDBJ whole genome shotgun (WGS) entry which is preliminary data.</text>
</comment>
<protein>
    <submittedName>
        <fullName evidence="1">Uncharacterized protein</fullName>
    </submittedName>
</protein>
<reference evidence="1" key="1">
    <citation type="submission" date="2019-08" db="EMBL/GenBank/DDBJ databases">
        <authorList>
            <person name="Kucharzyk K."/>
            <person name="Murdoch R.W."/>
            <person name="Higgins S."/>
            <person name="Loffler F."/>
        </authorList>
    </citation>
    <scope>NUCLEOTIDE SEQUENCE</scope>
</reference>
<gene>
    <name evidence="1" type="ORF">SDC9_181221</name>
</gene>
<dbReference type="AlphaFoldDB" id="A0A645H4X2"/>
<sequence>MLTIGPIGDNTPLAIIISKIKSNKGVSNFPILSISDEGLKTNTNVIKKYIIITGSIFTFGNSGRTLNS</sequence>
<evidence type="ECO:0000313" key="1">
    <source>
        <dbReference type="EMBL" id="MPN33730.1"/>
    </source>
</evidence>
<dbReference type="EMBL" id="VSSQ01086379">
    <property type="protein sequence ID" value="MPN33730.1"/>
    <property type="molecule type" value="Genomic_DNA"/>
</dbReference>
<proteinExistence type="predicted"/>